<dbReference type="PANTHER" id="PTHR23232">
    <property type="entry name" value="KRAB DOMAIN C2H2 ZINC FINGER"/>
    <property type="match status" value="1"/>
</dbReference>
<feature type="domain" description="KRAB" evidence="1">
    <location>
        <begin position="18"/>
        <end position="89"/>
    </location>
</feature>
<dbReference type="SMART" id="SM00349">
    <property type="entry name" value="KRAB"/>
    <property type="match status" value="1"/>
</dbReference>
<dbReference type="Gene3D" id="6.10.140.140">
    <property type="match status" value="1"/>
</dbReference>
<keyword evidence="3" id="KW-1185">Reference proteome</keyword>
<dbReference type="GO" id="GO:0006355">
    <property type="term" value="P:regulation of DNA-templated transcription"/>
    <property type="evidence" value="ECO:0007669"/>
    <property type="project" value="InterPro"/>
</dbReference>
<evidence type="ECO:0000259" key="1">
    <source>
        <dbReference type="PROSITE" id="PS50805"/>
    </source>
</evidence>
<reference evidence="2" key="1">
    <citation type="thesis" date="2020" institute="ProQuest LLC" country="789 East Eisenhower Parkway, Ann Arbor, MI, USA">
        <title>Comparative Genomics and Chromosome Evolution.</title>
        <authorList>
            <person name="Mudd A.B."/>
        </authorList>
    </citation>
    <scope>NUCLEOTIDE SEQUENCE</scope>
    <source>
        <strain evidence="2">Female2</strain>
        <tissue evidence="2">Blood</tissue>
    </source>
</reference>
<dbReference type="Proteomes" id="UP000812440">
    <property type="component" value="Chromosome 7"/>
</dbReference>
<dbReference type="InterPro" id="IPR001909">
    <property type="entry name" value="KRAB"/>
</dbReference>
<dbReference type="OrthoDB" id="9892686at2759"/>
<dbReference type="CDD" id="cd07765">
    <property type="entry name" value="KRAB_A-box"/>
    <property type="match status" value="1"/>
</dbReference>
<evidence type="ECO:0000313" key="3">
    <source>
        <dbReference type="Proteomes" id="UP000812440"/>
    </source>
</evidence>
<organism evidence="2 3">
    <name type="scientific">Hymenochirus boettgeri</name>
    <name type="common">Congo dwarf clawed frog</name>
    <dbReference type="NCBI Taxonomy" id="247094"/>
    <lineage>
        <taxon>Eukaryota</taxon>
        <taxon>Metazoa</taxon>
        <taxon>Chordata</taxon>
        <taxon>Craniata</taxon>
        <taxon>Vertebrata</taxon>
        <taxon>Euteleostomi</taxon>
        <taxon>Amphibia</taxon>
        <taxon>Batrachia</taxon>
        <taxon>Anura</taxon>
        <taxon>Pipoidea</taxon>
        <taxon>Pipidae</taxon>
        <taxon>Pipinae</taxon>
        <taxon>Hymenochirus</taxon>
    </lineage>
</organism>
<gene>
    <name evidence="2" type="ORF">GDO86_012633</name>
</gene>
<dbReference type="PROSITE" id="PS50805">
    <property type="entry name" value="KRAB"/>
    <property type="match status" value="1"/>
</dbReference>
<dbReference type="Pfam" id="PF01352">
    <property type="entry name" value="KRAB"/>
    <property type="match status" value="1"/>
</dbReference>
<comment type="caution">
    <text evidence="2">The sequence shown here is derived from an EMBL/GenBank/DDBJ whole genome shotgun (WGS) entry which is preliminary data.</text>
</comment>
<dbReference type="PANTHER" id="PTHR23232:SF118">
    <property type="entry name" value="ZINC FINGER PROTEIN 746"/>
    <property type="match status" value="1"/>
</dbReference>
<dbReference type="InterPro" id="IPR050169">
    <property type="entry name" value="Krueppel_C2H2_ZnF"/>
</dbReference>
<accession>A0A8T2ITJ7</accession>
<dbReference type="SUPFAM" id="SSF109640">
    <property type="entry name" value="KRAB domain (Kruppel-associated box)"/>
    <property type="match status" value="1"/>
</dbReference>
<protein>
    <recommendedName>
        <fullName evidence="1">KRAB domain-containing protein</fullName>
    </recommendedName>
</protein>
<proteinExistence type="predicted"/>
<dbReference type="EMBL" id="JAACNH010000008">
    <property type="protein sequence ID" value="KAG8434328.1"/>
    <property type="molecule type" value="Genomic_DNA"/>
</dbReference>
<dbReference type="AlphaFoldDB" id="A0A8T2ITJ7"/>
<sequence>MAPTTDSREISKRDKSSIEFNEVAVYFSEEEWRSLGPCQKELYSNVMREIHTTLISLGYAIAHPDILCRIRKDQDPFISSLEDKTLCFSSTTDHQSSALTSYQDQL</sequence>
<dbReference type="InterPro" id="IPR036051">
    <property type="entry name" value="KRAB_dom_sf"/>
</dbReference>
<evidence type="ECO:0000313" key="2">
    <source>
        <dbReference type="EMBL" id="KAG8434328.1"/>
    </source>
</evidence>
<name>A0A8T2ITJ7_9PIPI</name>